<keyword evidence="5 7" id="KW-0472">Membrane</keyword>
<keyword evidence="2" id="KW-1003">Cell membrane</keyword>
<feature type="transmembrane region" description="Helical" evidence="7">
    <location>
        <begin position="231"/>
        <end position="250"/>
    </location>
</feature>
<comment type="subcellular location">
    <subcellularLocation>
        <location evidence="1">Cell membrane</location>
        <topology evidence="1">Multi-pass membrane protein</topology>
    </subcellularLocation>
</comment>
<organism evidence="9 10">
    <name type="scientific">Parasporobacterium paucivorans DSM 15970</name>
    <dbReference type="NCBI Taxonomy" id="1122934"/>
    <lineage>
        <taxon>Bacteria</taxon>
        <taxon>Bacillati</taxon>
        <taxon>Bacillota</taxon>
        <taxon>Clostridia</taxon>
        <taxon>Lachnospirales</taxon>
        <taxon>Lachnospiraceae</taxon>
        <taxon>Parasporobacterium</taxon>
    </lineage>
</organism>
<protein>
    <submittedName>
        <fullName evidence="9">Uncharacterized membrane protein YjjP, DUF1212 family</fullName>
    </submittedName>
</protein>
<dbReference type="InterPro" id="IPR010619">
    <property type="entry name" value="ThrE-like_N"/>
</dbReference>
<feature type="transmembrane region" description="Helical" evidence="7">
    <location>
        <begin position="116"/>
        <end position="135"/>
    </location>
</feature>
<sequence>MQYRLLLKTAVLAGQIMLESGGETYRVEDTVTRILRISGLEHAQAVVLSGSIIASIADSSMDAMTVVQDTRIRAIFLNRIYLVNDVSRKLCAGEMDLETAYEELCRIHQIRQFRPALSNICIAILPAFFPLLLGGDYIDCVLGLAAGILLSAITYLARKTGINSFVGNVVGIALATILILLTDRWSGHVFAVNTIITGTIMPMVPGVAITNAVRDTLMGDYISGGARTLEAFVKAVAISIGVAVGLLIFGGN</sequence>
<evidence type="ECO:0000256" key="4">
    <source>
        <dbReference type="ARBA" id="ARBA00022989"/>
    </source>
</evidence>
<dbReference type="RefSeq" id="WP_073993408.1">
    <property type="nucleotide sequence ID" value="NZ_FQYT01000010.1"/>
</dbReference>
<dbReference type="GO" id="GO:0015744">
    <property type="term" value="P:succinate transport"/>
    <property type="evidence" value="ECO:0007669"/>
    <property type="project" value="TreeGrafter"/>
</dbReference>
<dbReference type="GO" id="GO:0022857">
    <property type="term" value="F:transmembrane transporter activity"/>
    <property type="evidence" value="ECO:0007669"/>
    <property type="project" value="InterPro"/>
</dbReference>
<evidence type="ECO:0000256" key="5">
    <source>
        <dbReference type="ARBA" id="ARBA00023136"/>
    </source>
</evidence>
<dbReference type="Pfam" id="PF06738">
    <property type="entry name" value="ThrE"/>
    <property type="match status" value="1"/>
</dbReference>
<keyword evidence="4 7" id="KW-1133">Transmembrane helix</keyword>
<comment type="similarity">
    <text evidence="6">Belongs to the ThrE exporter (TC 2.A.79) family.</text>
</comment>
<feature type="transmembrane region" description="Helical" evidence="7">
    <location>
        <begin position="141"/>
        <end position="158"/>
    </location>
</feature>
<evidence type="ECO:0000259" key="8">
    <source>
        <dbReference type="Pfam" id="PF06738"/>
    </source>
</evidence>
<evidence type="ECO:0000256" key="3">
    <source>
        <dbReference type="ARBA" id="ARBA00022692"/>
    </source>
</evidence>
<evidence type="ECO:0000256" key="1">
    <source>
        <dbReference type="ARBA" id="ARBA00004651"/>
    </source>
</evidence>
<evidence type="ECO:0000313" key="10">
    <source>
        <dbReference type="Proteomes" id="UP000184342"/>
    </source>
</evidence>
<dbReference type="Proteomes" id="UP000184342">
    <property type="component" value="Unassembled WGS sequence"/>
</dbReference>
<dbReference type="InterPro" id="IPR050539">
    <property type="entry name" value="ThrE_Dicarb/AminoAcid_Exp"/>
</dbReference>
<dbReference type="AlphaFoldDB" id="A0A1M6FMR9"/>
<dbReference type="STRING" id="1122934.SAMN02745691_01150"/>
<dbReference type="PANTHER" id="PTHR34390">
    <property type="entry name" value="UPF0442 PROTEIN YJJB-RELATED"/>
    <property type="match status" value="1"/>
</dbReference>
<evidence type="ECO:0000256" key="2">
    <source>
        <dbReference type="ARBA" id="ARBA00022475"/>
    </source>
</evidence>
<reference evidence="9 10" key="1">
    <citation type="submission" date="2016-11" db="EMBL/GenBank/DDBJ databases">
        <authorList>
            <person name="Jaros S."/>
            <person name="Januszkiewicz K."/>
            <person name="Wedrychowicz H."/>
        </authorList>
    </citation>
    <scope>NUCLEOTIDE SEQUENCE [LARGE SCALE GENOMIC DNA]</scope>
    <source>
        <strain evidence="9 10">DSM 15970</strain>
    </source>
</reference>
<keyword evidence="10" id="KW-1185">Reference proteome</keyword>
<proteinExistence type="inferred from homology"/>
<evidence type="ECO:0000256" key="6">
    <source>
        <dbReference type="ARBA" id="ARBA00034125"/>
    </source>
</evidence>
<feature type="transmembrane region" description="Helical" evidence="7">
    <location>
        <begin position="188"/>
        <end position="210"/>
    </location>
</feature>
<keyword evidence="3 7" id="KW-0812">Transmembrane</keyword>
<name>A0A1M6FMR9_9FIRM</name>
<dbReference type="PANTHER" id="PTHR34390:SF2">
    <property type="entry name" value="SUCCINATE TRANSPORTER SUBUNIT YJJP-RELATED"/>
    <property type="match status" value="1"/>
</dbReference>
<feature type="domain" description="Threonine/serine exporter-like N-terminal" evidence="8">
    <location>
        <begin position="9"/>
        <end position="248"/>
    </location>
</feature>
<evidence type="ECO:0000256" key="7">
    <source>
        <dbReference type="SAM" id="Phobius"/>
    </source>
</evidence>
<dbReference type="EMBL" id="FQYT01000010">
    <property type="protein sequence ID" value="SHI98943.1"/>
    <property type="molecule type" value="Genomic_DNA"/>
</dbReference>
<accession>A0A1M6FMR9</accession>
<evidence type="ECO:0000313" key="9">
    <source>
        <dbReference type="EMBL" id="SHI98943.1"/>
    </source>
</evidence>
<gene>
    <name evidence="9" type="ORF">SAMN02745691_01150</name>
</gene>
<dbReference type="GO" id="GO:0005886">
    <property type="term" value="C:plasma membrane"/>
    <property type="evidence" value="ECO:0007669"/>
    <property type="project" value="UniProtKB-SubCell"/>
</dbReference>
<feature type="transmembrane region" description="Helical" evidence="7">
    <location>
        <begin position="165"/>
        <end position="182"/>
    </location>
</feature>